<evidence type="ECO:0000259" key="7">
    <source>
        <dbReference type="Pfam" id="PF13396"/>
    </source>
</evidence>
<comment type="caution">
    <text evidence="8">The sequence shown here is derived from an EMBL/GenBank/DDBJ whole genome shotgun (WGS) entry which is preliminary data.</text>
</comment>
<protein>
    <recommendedName>
        <fullName evidence="7">Cardiolipin synthase N-terminal domain-containing protein</fullName>
    </recommendedName>
</protein>
<feature type="transmembrane region" description="Helical" evidence="6">
    <location>
        <begin position="50"/>
        <end position="69"/>
    </location>
</feature>
<evidence type="ECO:0000256" key="5">
    <source>
        <dbReference type="ARBA" id="ARBA00023136"/>
    </source>
</evidence>
<feature type="transmembrane region" description="Helical" evidence="6">
    <location>
        <begin position="18"/>
        <end position="38"/>
    </location>
</feature>
<keyword evidence="5 6" id="KW-0472">Membrane</keyword>
<keyword evidence="9" id="KW-1185">Reference proteome</keyword>
<evidence type="ECO:0000256" key="4">
    <source>
        <dbReference type="ARBA" id="ARBA00022989"/>
    </source>
</evidence>
<keyword evidence="4 6" id="KW-1133">Transmembrane helix</keyword>
<dbReference type="AlphaFoldDB" id="A0AA37UUF2"/>
<organism evidence="8 9">
    <name type="scientific">Litorihabitans aurantiacus</name>
    <dbReference type="NCBI Taxonomy" id="1930061"/>
    <lineage>
        <taxon>Bacteria</taxon>
        <taxon>Bacillati</taxon>
        <taxon>Actinomycetota</taxon>
        <taxon>Actinomycetes</taxon>
        <taxon>Micrococcales</taxon>
        <taxon>Beutenbergiaceae</taxon>
        <taxon>Litorihabitans</taxon>
    </lineage>
</organism>
<accession>A0AA37UUF2</accession>
<evidence type="ECO:0000256" key="6">
    <source>
        <dbReference type="SAM" id="Phobius"/>
    </source>
</evidence>
<dbReference type="Pfam" id="PF13396">
    <property type="entry name" value="PLDc_N"/>
    <property type="match status" value="1"/>
</dbReference>
<evidence type="ECO:0000256" key="1">
    <source>
        <dbReference type="ARBA" id="ARBA00004651"/>
    </source>
</evidence>
<dbReference type="RefSeq" id="WP_284250124.1">
    <property type="nucleotide sequence ID" value="NZ_BSUM01000001.1"/>
</dbReference>
<evidence type="ECO:0000313" key="9">
    <source>
        <dbReference type="Proteomes" id="UP001157161"/>
    </source>
</evidence>
<reference evidence="8" key="1">
    <citation type="journal article" date="2014" name="Int. J. Syst. Evol. Microbiol.">
        <title>Complete genome sequence of Corynebacterium casei LMG S-19264T (=DSM 44701T), isolated from a smear-ripened cheese.</title>
        <authorList>
            <consortium name="US DOE Joint Genome Institute (JGI-PGF)"/>
            <person name="Walter F."/>
            <person name="Albersmeier A."/>
            <person name="Kalinowski J."/>
            <person name="Ruckert C."/>
        </authorList>
    </citation>
    <scope>NUCLEOTIDE SEQUENCE</scope>
    <source>
        <strain evidence="8">NBRC 112290</strain>
    </source>
</reference>
<name>A0AA37UUF2_9MICO</name>
<gene>
    <name evidence="8" type="ORF">GCM10025875_12570</name>
</gene>
<dbReference type="InterPro" id="IPR027379">
    <property type="entry name" value="CLS_N"/>
</dbReference>
<dbReference type="EMBL" id="BSUM01000001">
    <property type="protein sequence ID" value="GMA31265.1"/>
    <property type="molecule type" value="Genomic_DNA"/>
</dbReference>
<evidence type="ECO:0000256" key="3">
    <source>
        <dbReference type="ARBA" id="ARBA00022692"/>
    </source>
</evidence>
<evidence type="ECO:0000313" key="8">
    <source>
        <dbReference type="EMBL" id="GMA31265.1"/>
    </source>
</evidence>
<sequence>MTVPDGPASLLPPATYDVVWTLVVGGALVLAVLALVGWGRRRDASLTHLLWFFGILAFPIAGPVVYLVVARHSSAPER</sequence>
<evidence type="ECO:0000256" key="2">
    <source>
        <dbReference type="ARBA" id="ARBA00022475"/>
    </source>
</evidence>
<comment type="subcellular location">
    <subcellularLocation>
        <location evidence="1">Cell membrane</location>
        <topology evidence="1">Multi-pass membrane protein</topology>
    </subcellularLocation>
</comment>
<keyword evidence="2" id="KW-1003">Cell membrane</keyword>
<keyword evidence="3 6" id="KW-0812">Transmembrane</keyword>
<reference evidence="8" key="2">
    <citation type="submission" date="2023-02" db="EMBL/GenBank/DDBJ databases">
        <authorList>
            <person name="Sun Q."/>
            <person name="Mori K."/>
        </authorList>
    </citation>
    <scope>NUCLEOTIDE SEQUENCE</scope>
    <source>
        <strain evidence="8">NBRC 112290</strain>
    </source>
</reference>
<dbReference type="Proteomes" id="UP001157161">
    <property type="component" value="Unassembled WGS sequence"/>
</dbReference>
<proteinExistence type="predicted"/>
<feature type="domain" description="Cardiolipin synthase N-terminal" evidence="7">
    <location>
        <begin position="29"/>
        <end position="71"/>
    </location>
</feature>
<dbReference type="GO" id="GO:0005886">
    <property type="term" value="C:plasma membrane"/>
    <property type="evidence" value="ECO:0007669"/>
    <property type="project" value="UniProtKB-SubCell"/>
</dbReference>